<organism evidence="1 2">
    <name type="scientific">Athelia psychrophila</name>
    <dbReference type="NCBI Taxonomy" id="1759441"/>
    <lineage>
        <taxon>Eukaryota</taxon>
        <taxon>Fungi</taxon>
        <taxon>Dikarya</taxon>
        <taxon>Basidiomycota</taxon>
        <taxon>Agaricomycotina</taxon>
        <taxon>Agaricomycetes</taxon>
        <taxon>Agaricomycetidae</taxon>
        <taxon>Atheliales</taxon>
        <taxon>Atheliaceae</taxon>
        <taxon>Athelia</taxon>
    </lineage>
</organism>
<name>A0A166SEJ9_9AGAM</name>
<dbReference type="EMBL" id="KV417499">
    <property type="protein sequence ID" value="KZP29355.1"/>
    <property type="molecule type" value="Genomic_DNA"/>
</dbReference>
<gene>
    <name evidence="1" type="ORF">FIBSPDRAFT_851751</name>
</gene>
<keyword evidence="2" id="KW-1185">Reference proteome</keyword>
<reference evidence="1 2" key="1">
    <citation type="journal article" date="2016" name="Mol. Biol. Evol.">
        <title>Comparative Genomics of Early-Diverging Mushroom-Forming Fungi Provides Insights into the Origins of Lignocellulose Decay Capabilities.</title>
        <authorList>
            <person name="Nagy L.G."/>
            <person name="Riley R."/>
            <person name="Tritt A."/>
            <person name="Adam C."/>
            <person name="Daum C."/>
            <person name="Floudas D."/>
            <person name="Sun H."/>
            <person name="Yadav J.S."/>
            <person name="Pangilinan J."/>
            <person name="Larsson K.H."/>
            <person name="Matsuura K."/>
            <person name="Barry K."/>
            <person name="Labutti K."/>
            <person name="Kuo R."/>
            <person name="Ohm R.A."/>
            <person name="Bhattacharya S.S."/>
            <person name="Shirouzu T."/>
            <person name="Yoshinaga Y."/>
            <person name="Martin F.M."/>
            <person name="Grigoriev I.V."/>
            <person name="Hibbett D.S."/>
        </authorList>
    </citation>
    <scope>NUCLEOTIDE SEQUENCE [LARGE SCALE GENOMIC DNA]</scope>
    <source>
        <strain evidence="1 2">CBS 109695</strain>
    </source>
</reference>
<proteinExistence type="predicted"/>
<dbReference type="AlphaFoldDB" id="A0A166SEJ9"/>
<accession>A0A166SEJ9</accession>
<sequence>MSGETLKDAPVVTPAYLMDLSNFDYDSFGPTPRKGGKWRAQDQWRPEDLQGNYAIM</sequence>
<evidence type="ECO:0000313" key="2">
    <source>
        <dbReference type="Proteomes" id="UP000076532"/>
    </source>
</evidence>
<protein>
    <submittedName>
        <fullName evidence="1">Uncharacterized protein</fullName>
    </submittedName>
</protein>
<evidence type="ECO:0000313" key="1">
    <source>
        <dbReference type="EMBL" id="KZP29355.1"/>
    </source>
</evidence>
<dbReference type="Proteomes" id="UP000076532">
    <property type="component" value="Unassembled WGS sequence"/>
</dbReference>